<evidence type="ECO:0000256" key="1">
    <source>
        <dbReference type="SAM" id="Phobius"/>
    </source>
</evidence>
<protein>
    <submittedName>
        <fullName evidence="2">Uncharacterized protein</fullName>
    </submittedName>
</protein>
<evidence type="ECO:0000313" key="3">
    <source>
        <dbReference type="Proteomes" id="UP000320773"/>
    </source>
</evidence>
<feature type="transmembrane region" description="Helical" evidence="1">
    <location>
        <begin position="99"/>
        <end position="119"/>
    </location>
</feature>
<name>A0A543G755_9FLAO</name>
<proteinExistence type="predicted"/>
<keyword evidence="1" id="KW-1133">Transmembrane helix</keyword>
<feature type="transmembrane region" description="Helical" evidence="1">
    <location>
        <begin position="60"/>
        <end position="79"/>
    </location>
</feature>
<keyword evidence="1" id="KW-0472">Membrane</keyword>
<comment type="caution">
    <text evidence="2">The sequence shown here is derived from an EMBL/GenBank/DDBJ whole genome shotgun (WGS) entry which is preliminary data.</text>
</comment>
<dbReference type="Proteomes" id="UP000320773">
    <property type="component" value="Unassembled WGS sequence"/>
</dbReference>
<feature type="transmembrane region" description="Helical" evidence="1">
    <location>
        <begin position="31"/>
        <end position="54"/>
    </location>
</feature>
<accession>A0A543G755</accession>
<organism evidence="2 3">
    <name type="scientific">Flavobacterium branchiophilum</name>
    <dbReference type="NCBI Taxonomy" id="55197"/>
    <lineage>
        <taxon>Bacteria</taxon>
        <taxon>Pseudomonadati</taxon>
        <taxon>Bacteroidota</taxon>
        <taxon>Flavobacteriia</taxon>
        <taxon>Flavobacteriales</taxon>
        <taxon>Flavobacteriaceae</taxon>
        <taxon>Flavobacterium</taxon>
    </lineage>
</organism>
<keyword evidence="1" id="KW-0812">Transmembrane</keyword>
<feature type="transmembrane region" description="Helical" evidence="1">
    <location>
        <begin position="160"/>
        <end position="180"/>
    </location>
</feature>
<sequence>MSTKSKTKIFLWELANYNPFFVNYCKTSYNIFSSIGLLFFIQILIAFFSGFVATSLFFDNNLVCLLIGITYSTLFYFYIKKTTFFISANTERIRIQFVFLLSILISVILTLPFLIKLFILQIEYCFLINDGVLNLTIYNKIWKLPYGLFQSWLNKENGSLIIMISIAFYFFMLFILHYPFTLKYKNFNSIYYKITNLYEEEFSK</sequence>
<dbReference type="AlphaFoldDB" id="A0A543G755"/>
<reference evidence="2 3" key="1">
    <citation type="submission" date="2019-06" db="EMBL/GenBank/DDBJ databases">
        <title>Genomic Encyclopedia of Archaeal and Bacterial Type Strains, Phase II (KMG-II): from individual species to whole genera.</title>
        <authorList>
            <person name="Goeker M."/>
        </authorList>
    </citation>
    <scope>NUCLEOTIDE SEQUENCE [LARGE SCALE GENOMIC DNA]</scope>
    <source>
        <strain evidence="2 3">DSM 24789</strain>
    </source>
</reference>
<gene>
    <name evidence="2" type="ORF">BC670_2935</name>
</gene>
<dbReference type="EMBL" id="VFPJ01000001">
    <property type="protein sequence ID" value="TQM41920.1"/>
    <property type="molecule type" value="Genomic_DNA"/>
</dbReference>
<evidence type="ECO:0000313" key="2">
    <source>
        <dbReference type="EMBL" id="TQM41920.1"/>
    </source>
</evidence>